<evidence type="ECO:0000256" key="10">
    <source>
        <dbReference type="ARBA" id="ARBA00053709"/>
    </source>
</evidence>
<comment type="function">
    <text evidence="10">Pseudouridylate synthase that catalyzes pseudouridylation of tRNAs and mRNAs. Acts on positions 27/28 in the anticodon stem and also positions 34 and 36 in the anticodon of an intron containing tRNA. Also catalyzes pseudouridylation of mRNAs: mediates pseudouridylation of mRNAs with the consensus sequence 5'-UGUAG-3'. Acts as a regulator of pre-mRNA splicing by mediating pseudouridylation of pre-mRNAs at locations associated with alternatively spliced regions. Pseudouridylation of pre-mRNAs near splice sites directly regulates mRNA splicing and mRNA 3'-end processing. Involved in regulation of nuclear receptor activity through pseudouridylation of SRA1 mRNA.</text>
</comment>
<evidence type="ECO:0000256" key="7">
    <source>
        <dbReference type="ARBA" id="ARBA00023242"/>
    </source>
</evidence>
<evidence type="ECO:0000256" key="17">
    <source>
        <dbReference type="ARBA" id="ARBA00081344"/>
    </source>
</evidence>
<protein>
    <recommendedName>
        <fullName evidence="13">Pseudouridylate synthase 1 homolog</fullName>
        <ecNumber evidence="12">5.4.99.12</ecNumber>
    </recommendedName>
    <alternativeName>
        <fullName evidence="14">tRNA pseudouridine synthase 1</fullName>
    </alternativeName>
    <alternativeName>
        <fullName evidence="17">tRNA pseudouridine(38-40) synthase</fullName>
    </alternativeName>
    <alternativeName>
        <fullName evidence="15">tRNA pseudouridylate synthase I</fullName>
    </alternativeName>
    <alternativeName>
        <fullName evidence="16">tRNA-uridine isomerase I</fullName>
    </alternativeName>
</protein>
<dbReference type="EMBL" id="JTDF01004152">
    <property type="protein sequence ID" value="KAF8567153.1"/>
    <property type="molecule type" value="Genomic_DNA"/>
</dbReference>
<dbReference type="PANTHER" id="PTHR11142">
    <property type="entry name" value="PSEUDOURIDYLATE SYNTHASE"/>
    <property type="match status" value="1"/>
</dbReference>
<dbReference type="NCBIfam" id="TIGR00071">
    <property type="entry name" value="hisT_truA"/>
    <property type="match status" value="1"/>
</dbReference>
<evidence type="ECO:0000256" key="4">
    <source>
        <dbReference type="ARBA" id="ARBA00022664"/>
    </source>
</evidence>
<evidence type="ECO:0000256" key="11">
    <source>
        <dbReference type="ARBA" id="ARBA00064589"/>
    </source>
</evidence>
<feature type="compositionally biased region" description="Polar residues" evidence="20">
    <location>
        <begin position="406"/>
        <end position="429"/>
    </location>
</feature>
<dbReference type="OrthoDB" id="10256309at2759"/>
<dbReference type="GO" id="GO:0006397">
    <property type="term" value="P:mRNA processing"/>
    <property type="evidence" value="ECO:0007669"/>
    <property type="project" value="UniProtKB-KW"/>
</dbReference>
<dbReference type="PANTHER" id="PTHR11142:SF4">
    <property type="entry name" value="PSEUDOURIDYLATE SYNTHASE 1 HOMOLOG"/>
    <property type="match status" value="1"/>
</dbReference>
<feature type="region of interest" description="Disordered" evidence="20">
    <location>
        <begin position="405"/>
        <end position="429"/>
    </location>
</feature>
<dbReference type="InterPro" id="IPR001406">
    <property type="entry name" value="PsdUridine_synth_TruA"/>
</dbReference>
<comment type="catalytic activity">
    <reaction evidence="1">
        <text>a uridine in mRNA = a pseudouridine in mRNA</text>
        <dbReference type="Rhea" id="RHEA:56644"/>
        <dbReference type="Rhea" id="RHEA-COMP:14658"/>
        <dbReference type="Rhea" id="RHEA-COMP:14659"/>
        <dbReference type="ChEBI" id="CHEBI:65314"/>
        <dbReference type="ChEBI" id="CHEBI:65315"/>
    </reaction>
</comment>
<dbReference type="SUPFAM" id="SSF55120">
    <property type="entry name" value="Pseudouridine synthase"/>
    <property type="match status" value="1"/>
</dbReference>
<evidence type="ECO:0000256" key="16">
    <source>
        <dbReference type="ARBA" id="ARBA00080849"/>
    </source>
</evidence>
<dbReference type="GO" id="GO:1990481">
    <property type="term" value="P:mRNA pseudouridine synthesis"/>
    <property type="evidence" value="ECO:0007669"/>
    <property type="project" value="TreeGrafter"/>
</dbReference>
<dbReference type="Proteomes" id="UP000699462">
    <property type="component" value="Unassembled WGS sequence"/>
</dbReference>
<dbReference type="GO" id="GO:0160147">
    <property type="term" value="F:tRNA pseudouridine(38-40) synthase activity"/>
    <property type="evidence" value="ECO:0007669"/>
    <property type="project" value="UniProtKB-EC"/>
</dbReference>
<dbReference type="Pfam" id="PF01416">
    <property type="entry name" value="PseudoU_synth_1"/>
    <property type="match status" value="1"/>
</dbReference>
<gene>
    <name evidence="22" type="ORF">P879_04455</name>
</gene>
<dbReference type="EC" id="5.4.99.12" evidence="12"/>
<sequence length="429" mass="48451">MSKHLTKITQFLHKLFISPFKMSKEENVLKRPGFVDAICSKPPKISRISAEGLSRVKKKMYAVLMMYSGWGYYGMQRSPTHPTIEGELSQALISCGYLENMTGEAFRKIWFQRASKTDKSVSAIGQVCSMLLPDSDDVMQNLNAALPEHIRILDIIRATQSFSANNACSHRIYDYLFPTFALAPHDLAGGDSAHWSFRVSAETLTHANAVLHRFKGTHNFYNFTSGRLATDSSCYRYIISIECMPPFLYADSQYAVIRVVGQSFMLHQIRKMIGLMFAVVRGNTTDDVFDHVFGIERIDVPKAPGLGLMLNQVVYSRYNEKFGHDGIHRPIDWTKYEDQMDAFKLEHIYDHIHKTEIEERSMLGWLDSLNLHSYTFRAPSCPIVDRSNLLPETAASPLLIAVDGTASEQTSSTESNHTITESTQVVVPS</sequence>
<dbReference type="InterPro" id="IPR041708">
    <property type="entry name" value="PUS1/PUS2-like"/>
</dbReference>
<evidence type="ECO:0000256" key="12">
    <source>
        <dbReference type="ARBA" id="ARBA00066509"/>
    </source>
</evidence>
<proteinExistence type="inferred from homology"/>
<dbReference type="InterPro" id="IPR020097">
    <property type="entry name" value="PsdUridine_synth_TruA_a/b_dom"/>
</dbReference>
<comment type="catalytic activity">
    <reaction evidence="9">
        <text>uridine(38/39/40) in tRNA = pseudouridine(38/39/40) in tRNA</text>
        <dbReference type="Rhea" id="RHEA:22376"/>
        <dbReference type="Rhea" id="RHEA-COMP:10085"/>
        <dbReference type="Rhea" id="RHEA-COMP:10087"/>
        <dbReference type="ChEBI" id="CHEBI:65314"/>
        <dbReference type="ChEBI" id="CHEBI:65315"/>
        <dbReference type="EC" id="5.4.99.12"/>
    </reaction>
</comment>
<keyword evidence="23" id="KW-1185">Reference proteome</keyword>
<keyword evidence="4" id="KW-0507">mRNA processing</keyword>
<comment type="similarity">
    <text evidence="3">Belongs to the tRNA pseudouridine synthase TruA family.</text>
</comment>
<keyword evidence="5" id="KW-0819">tRNA processing</keyword>
<dbReference type="FunFam" id="3.30.70.660:FF:000002">
    <property type="entry name" value="tRNA pseudouridine synthase"/>
    <property type="match status" value="1"/>
</dbReference>
<dbReference type="AlphaFoldDB" id="A0A8T0DH24"/>
<keyword evidence="6" id="KW-0413">Isomerase</keyword>
<name>A0A8T0DH24_9TREM</name>
<keyword evidence="7" id="KW-0539">Nucleus</keyword>
<evidence type="ECO:0000256" key="8">
    <source>
        <dbReference type="ARBA" id="ARBA00036943"/>
    </source>
</evidence>
<evidence type="ECO:0000313" key="22">
    <source>
        <dbReference type="EMBL" id="KAF8567153.1"/>
    </source>
</evidence>
<dbReference type="CDD" id="cd02568">
    <property type="entry name" value="PseudoU_synth_PUS1_PUS2"/>
    <property type="match status" value="1"/>
</dbReference>
<dbReference type="GO" id="GO:0003723">
    <property type="term" value="F:RNA binding"/>
    <property type="evidence" value="ECO:0007669"/>
    <property type="project" value="InterPro"/>
</dbReference>
<dbReference type="InterPro" id="IPR020095">
    <property type="entry name" value="PsdUridine_synth_TruA_C"/>
</dbReference>
<evidence type="ECO:0000313" key="23">
    <source>
        <dbReference type="Proteomes" id="UP000699462"/>
    </source>
</evidence>
<dbReference type="GO" id="GO:0005634">
    <property type="term" value="C:nucleus"/>
    <property type="evidence" value="ECO:0007669"/>
    <property type="project" value="UniProtKB-SubCell"/>
</dbReference>
<feature type="binding site" evidence="19">
    <location>
        <position position="173"/>
    </location>
    <ligand>
        <name>substrate</name>
    </ligand>
</feature>
<evidence type="ECO:0000256" key="1">
    <source>
        <dbReference type="ARBA" id="ARBA00001166"/>
    </source>
</evidence>
<dbReference type="Gene3D" id="3.30.70.660">
    <property type="entry name" value="Pseudouridine synthase I, catalytic domain, C-terminal subdomain"/>
    <property type="match status" value="1"/>
</dbReference>
<evidence type="ECO:0000259" key="21">
    <source>
        <dbReference type="Pfam" id="PF01416"/>
    </source>
</evidence>
<comment type="catalytic activity">
    <reaction evidence="8">
        <text>a uridine in tRNA = a pseudouridine in tRNA</text>
        <dbReference type="Rhea" id="RHEA:54572"/>
        <dbReference type="Rhea" id="RHEA-COMP:13339"/>
        <dbReference type="Rhea" id="RHEA-COMP:13934"/>
        <dbReference type="ChEBI" id="CHEBI:65314"/>
        <dbReference type="ChEBI" id="CHEBI:65315"/>
    </reaction>
</comment>
<evidence type="ECO:0000256" key="5">
    <source>
        <dbReference type="ARBA" id="ARBA00022694"/>
    </source>
</evidence>
<dbReference type="Gene3D" id="3.30.70.580">
    <property type="entry name" value="Pseudouridine synthase I, catalytic domain, N-terminal subdomain"/>
    <property type="match status" value="1"/>
</dbReference>
<feature type="active site" description="Nucleophile" evidence="18">
    <location>
        <position position="118"/>
    </location>
</feature>
<reference evidence="22 23" key="1">
    <citation type="submission" date="2019-07" db="EMBL/GenBank/DDBJ databases">
        <title>Annotation for the trematode Paragonimus westermani.</title>
        <authorList>
            <person name="Choi Y.-J."/>
        </authorList>
    </citation>
    <scope>NUCLEOTIDE SEQUENCE [LARGE SCALE GENOMIC DNA]</scope>
    <source>
        <strain evidence="22">180907_Pwestermani</strain>
    </source>
</reference>
<dbReference type="InterPro" id="IPR020103">
    <property type="entry name" value="PsdUridine_synth_cat_dom_sf"/>
</dbReference>
<accession>A0A8T0DH24</accession>
<comment type="subcellular location">
    <subcellularLocation>
        <location evidence="2">Nucleus</location>
    </subcellularLocation>
</comment>
<evidence type="ECO:0000256" key="9">
    <source>
        <dbReference type="ARBA" id="ARBA00052184"/>
    </source>
</evidence>
<evidence type="ECO:0000256" key="3">
    <source>
        <dbReference type="ARBA" id="ARBA00009375"/>
    </source>
</evidence>
<feature type="domain" description="Pseudouridine synthase I TruA alpha/beta" evidence="21">
    <location>
        <begin position="213"/>
        <end position="315"/>
    </location>
</feature>
<comment type="caution">
    <text evidence="22">The sequence shown here is derived from an EMBL/GenBank/DDBJ whole genome shotgun (WGS) entry which is preliminary data.</text>
</comment>
<evidence type="ECO:0000256" key="2">
    <source>
        <dbReference type="ARBA" id="ARBA00004123"/>
    </source>
</evidence>
<organism evidence="22 23">
    <name type="scientific">Paragonimus westermani</name>
    <dbReference type="NCBI Taxonomy" id="34504"/>
    <lineage>
        <taxon>Eukaryota</taxon>
        <taxon>Metazoa</taxon>
        <taxon>Spiralia</taxon>
        <taxon>Lophotrochozoa</taxon>
        <taxon>Platyhelminthes</taxon>
        <taxon>Trematoda</taxon>
        <taxon>Digenea</taxon>
        <taxon>Plagiorchiida</taxon>
        <taxon>Troglotremata</taxon>
        <taxon>Troglotrematidae</taxon>
        <taxon>Paragonimus</taxon>
    </lineage>
</organism>
<evidence type="ECO:0000256" key="19">
    <source>
        <dbReference type="PIRSR" id="PIRSR641708-2"/>
    </source>
</evidence>
<comment type="subunit">
    <text evidence="11">Monomer. Forms a complex with RARG and the SRA1 RNA in the nucleus.</text>
</comment>
<evidence type="ECO:0000256" key="13">
    <source>
        <dbReference type="ARBA" id="ARBA00068582"/>
    </source>
</evidence>
<evidence type="ECO:0000256" key="6">
    <source>
        <dbReference type="ARBA" id="ARBA00023235"/>
    </source>
</evidence>
<dbReference type="InterPro" id="IPR020094">
    <property type="entry name" value="TruA/RsuA/RluB/E/F_N"/>
</dbReference>
<evidence type="ECO:0000256" key="15">
    <source>
        <dbReference type="ARBA" id="ARBA00079087"/>
    </source>
</evidence>
<dbReference type="FunFam" id="3.30.70.580:FF:000002">
    <property type="entry name" value="tRNA pseudouridine synthase"/>
    <property type="match status" value="1"/>
</dbReference>
<evidence type="ECO:0000256" key="18">
    <source>
        <dbReference type="PIRSR" id="PIRSR641708-1"/>
    </source>
</evidence>
<evidence type="ECO:0000256" key="20">
    <source>
        <dbReference type="SAM" id="MobiDB-lite"/>
    </source>
</evidence>
<evidence type="ECO:0000256" key="14">
    <source>
        <dbReference type="ARBA" id="ARBA00075153"/>
    </source>
</evidence>
<dbReference type="GO" id="GO:0031119">
    <property type="term" value="P:tRNA pseudouridine synthesis"/>
    <property type="evidence" value="ECO:0007669"/>
    <property type="project" value="InterPro"/>
</dbReference>